<feature type="region of interest" description="Disordered" evidence="1">
    <location>
        <begin position="1"/>
        <end position="22"/>
    </location>
</feature>
<dbReference type="PANTHER" id="PTHR35797">
    <property type="entry name" value="PROTEASE-RELATED"/>
    <property type="match status" value="1"/>
</dbReference>
<dbReference type="InterPro" id="IPR042150">
    <property type="entry name" value="MmRce1-like"/>
</dbReference>
<feature type="transmembrane region" description="Helical" evidence="2">
    <location>
        <begin position="208"/>
        <end position="229"/>
    </location>
</feature>
<keyword evidence="2" id="KW-0812">Transmembrane</keyword>
<feature type="transmembrane region" description="Helical" evidence="2">
    <location>
        <begin position="168"/>
        <end position="188"/>
    </location>
</feature>
<feature type="transmembrane region" description="Helical" evidence="2">
    <location>
        <begin position="30"/>
        <end position="48"/>
    </location>
</feature>
<organism evidence="4 5">
    <name type="scientific">Mycolicibacterium parafortuitum</name>
    <name type="common">Mycobacterium parafortuitum</name>
    <dbReference type="NCBI Taxonomy" id="39692"/>
    <lineage>
        <taxon>Bacteria</taxon>
        <taxon>Bacillati</taxon>
        <taxon>Actinomycetota</taxon>
        <taxon>Actinomycetes</taxon>
        <taxon>Mycobacteriales</taxon>
        <taxon>Mycobacteriaceae</taxon>
        <taxon>Mycolicibacterium</taxon>
    </lineage>
</organism>
<dbReference type="GO" id="GO:0080120">
    <property type="term" value="P:CAAX-box protein maturation"/>
    <property type="evidence" value="ECO:0007669"/>
    <property type="project" value="UniProtKB-ARBA"/>
</dbReference>
<feature type="compositionally biased region" description="Low complexity" evidence="1">
    <location>
        <begin position="12"/>
        <end position="22"/>
    </location>
</feature>
<dbReference type="PANTHER" id="PTHR35797:SF1">
    <property type="entry name" value="PROTEASE"/>
    <property type="match status" value="1"/>
</dbReference>
<evidence type="ECO:0000313" key="5">
    <source>
        <dbReference type="Proteomes" id="UP000252008"/>
    </source>
</evidence>
<reference evidence="4 5" key="1">
    <citation type="submission" date="2018-05" db="EMBL/GenBank/DDBJ databases">
        <authorList>
            <consortium name="IHU Genomes"/>
        </authorList>
    </citation>
    <scope>NUCLEOTIDE SEQUENCE [LARGE SCALE GENOMIC DNA]</scope>
    <source>
        <strain evidence="4 5">P7335</strain>
    </source>
</reference>
<dbReference type="Proteomes" id="UP000252008">
    <property type="component" value="Unassembled WGS sequence"/>
</dbReference>
<feature type="domain" description="CAAX prenyl protease 2/Lysostaphin resistance protein A-like" evidence="3">
    <location>
        <begin position="150"/>
        <end position="248"/>
    </location>
</feature>
<dbReference type="RefSeq" id="WP_083142561.1">
    <property type="nucleotide sequence ID" value="NZ_MVID01000004.1"/>
</dbReference>
<sequence>MEPADTTTARCEPTTGEPATAAPAHRTRGVLWYLALAFVGAWVPWLAVHGLGGSLDDPGIQLATAAFVPAIAACIVRRWITREGFAGSGLRLNMRSSWRYWLAAATIPWGVLLIGVTAAAVLGWWSVADLDMPATAWAYLAAGPLVCIAAAPIFWGEEYGWTAYLRDRLVPGRPVATTFLTGLIWGIWHWPLPWVGYFGGDVPVSEAVFSMLGWVPLSIMLEFVIGWLWSRTGSVWPCAVLHAGANLVVALGMSEIFGDRIGINATTLLLCIGLTPFVAAIVCTGSRLR</sequence>
<evidence type="ECO:0000313" key="4">
    <source>
        <dbReference type="EMBL" id="SRX79095.1"/>
    </source>
</evidence>
<dbReference type="STRING" id="39692.BST38_07100"/>
<dbReference type="GO" id="GO:0004175">
    <property type="term" value="F:endopeptidase activity"/>
    <property type="evidence" value="ECO:0007669"/>
    <property type="project" value="UniProtKB-ARBA"/>
</dbReference>
<evidence type="ECO:0000256" key="2">
    <source>
        <dbReference type="SAM" id="Phobius"/>
    </source>
</evidence>
<feature type="transmembrane region" description="Helical" evidence="2">
    <location>
        <begin position="263"/>
        <end position="283"/>
    </location>
</feature>
<evidence type="ECO:0000259" key="3">
    <source>
        <dbReference type="Pfam" id="PF02517"/>
    </source>
</evidence>
<feature type="transmembrane region" description="Helical" evidence="2">
    <location>
        <begin position="137"/>
        <end position="156"/>
    </location>
</feature>
<proteinExistence type="predicted"/>
<dbReference type="EMBL" id="UEGS01000001">
    <property type="protein sequence ID" value="SRX79095.1"/>
    <property type="molecule type" value="Genomic_DNA"/>
</dbReference>
<feature type="transmembrane region" description="Helical" evidence="2">
    <location>
        <begin position="100"/>
        <end position="125"/>
    </location>
</feature>
<feature type="transmembrane region" description="Helical" evidence="2">
    <location>
        <begin position="236"/>
        <end position="257"/>
    </location>
</feature>
<protein>
    <submittedName>
        <fullName evidence="4">Abortive infection protein [Streptomyces bingchenggensis BCW-1]</fullName>
    </submittedName>
</protein>
<accession>A0A375YDB2</accession>
<feature type="transmembrane region" description="Helical" evidence="2">
    <location>
        <begin position="60"/>
        <end position="80"/>
    </location>
</feature>
<gene>
    <name evidence="4" type="ORF">MPP7335_00828</name>
</gene>
<keyword evidence="2" id="KW-1133">Transmembrane helix</keyword>
<keyword evidence="2" id="KW-0472">Membrane</keyword>
<dbReference type="InterPro" id="IPR003675">
    <property type="entry name" value="Rce1/LyrA-like_dom"/>
</dbReference>
<name>A0A375YDB2_MYCPF</name>
<dbReference type="Pfam" id="PF02517">
    <property type="entry name" value="Rce1-like"/>
    <property type="match status" value="1"/>
</dbReference>
<dbReference type="AlphaFoldDB" id="A0A375YDB2"/>
<evidence type="ECO:0000256" key="1">
    <source>
        <dbReference type="SAM" id="MobiDB-lite"/>
    </source>
</evidence>
<keyword evidence="5" id="KW-1185">Reference proteome</keyword>